<sequence length="291" mass="31308">MTRPKQSSARAARPSPSGLPSREALLRDLGRGPDERPVFSLPSPLLPWVGIFVGLGLLGLAPGLTRKGPWASLLWAALVLASLVVVLFPRKLVVGKDGLLLVWIRARFIAYRDIAYVETTDGFYFRNPGINVALRSGSALAFATSVFKERWAERDALLSFLRVTIEEASLSRPARAPEALGRGGRPFDAWARALRAIGAGAHEGMRTQPVPADELLRVAESPSAPIVDRTAAFVALAASGDGEHLRRLRIAVDLTVAPDTKAALREALAVEGDEARIAALLEHAEARIPRA</sequence>
<feature type="region of interest" description="Disordered" evidence="1">
    <location>
        <begin position="1"/>
        <end position="22"/>
    </location>
</feature>
<accession>A0A6N7PPK5</accession>
<dbReference type="EMBL" id="WJIE01000005">
    <property type="protein sequence ID" value="MRG93988.1"/>
    <property type="molecule type" value="Genomic_DNA"/>
</dbReference>
<dbReference type="OrthoDB" id="5513673at2"/>
<evidence type="ECO:0000313" key="3">
    <source>
        <dbReference type="EMBL" id="MRG93988.1"/>
    </source>
</evidence>
<organism evidence="3 4">
    <name type="scientific">Polyangium spumosum</name>
    <dbReference type="NCBI Taxonomy" id="889282"/>
    <lineage>
        <taxon>Bacteria</taxon>
        <taxon>Pseudomonadati</taxon>
        <taxon>Myxococcota</taxon>
        <taxon>Polyangia</taxon>
        <taxon>Polyangiales</taxon>
        <taxon>Polyangiaceae</taxon>
        <taxon>Polyangium</taxon>
    </lineage>
</organism>
<evidence type="ECO:0000256" key="1">
    <source>
        <dbReference type="SAM" id="MobiDB-lite"/>
    </source>
</evidence>
<keyword evidence="2" id="KW-0472">Membrane</keyword>
<keyword evidence="2" id="KW-0812">Transmembrane</keyword>
<dbReference type="RefSeq" id="WP_153820823.1">
    <property type="nucleotide sequence ID" value="NZ_WJIE01000005.1"/>
</dbReference>
<name>A0A6N7PPK5_9BACT</name>
<protein>
    <recommendedName>
        <fullName evidence="5">PH domain-containing protein</fullName>
    </recommendedName>
</protein>
<comment type="caution">
    <text evidence="3">The sequence shown here is derived from an EMBL/GenBank/DDBJ whole genome shotgun (WGS) entry which is preliminary data.</text>
</comment>
<dbReference type="AlphaFoldDB" id="A0A6N7PPK5"/>
<evidence type="ECO:0000313" key="4">
    <source>
        <dbReference type="Proteomes" id="UP000440224"/>
    </source>
</evidence>
<keyword evidence="2" id="KW-1133">Transmembrane helix</keyword>
<feature type="transmembrane region" description="Helical" evidence="2">
    <location>
        <begin position="45"/>
        <end position="64"/>
    </location>
</feature>
<dbReference type="Proteomes" id="UP000440224">
    <property type="component" value="Unassembled WGS sequence"/>
</dbReference>
<keyword evidence="4" id="KW-1185">Reference proteome</keyword>
<gene>
    <name evidence="3" type="ORF">GF068_19000</name>
</gene>
<evidence type="ECO:0008006" key="5">
    <source>
        <dbReference type="Google" id="ProtNLM"/>
    </source>
</evidence>
<reference evidence="3 4" key="1">
    <citation type="submission" date="2019-10" db="EMBL/GenBank/DDBJ databases">
        <title>A soil myxobacterium in the family Polyangiaceae.</title>
        <authorList>
            <person name="Li Y."/>
            <person name="Wang J."/>
        </authorList>
    </citation>
    <scope>NUCLEOTIDE SEQUENCE [LARGE SCALE GENOMIC DNA]</scope>
    <source>
        <strain evidence="3 4">DSM 14734</strain>
    </source>
</reference>
<evidence type="ECO:0000256" key="2">
    <source>
        <dbReference type="SAM" id="Phobius"/>
    </source>
</evidence>
<feature type="transmembrane region" description="Helical" evidence="2">
    <location>
        <begin position="70"/>
        <end position="88"/>
    </location>
</feature>
<proteinExistence type="predicted"/>
<feature type="compositionally biased region" description="Low complexity" evidence="1">
    <location>
        <begin position="7"/>
        <end position="22"/>
    </location>
</feature>